<feature type="domain" description="EGF-like" evidence="7">
    <location>
        <begin position="242"/>
        <end position="282"/>
    </location>
</feature>
<keyword evidence="9" id="KW-1185">Reference proteome</keyword>
<feature type="region of interest" description="Disordered" evidence="6">
    <location>
        <begin position="411"/>
        <end position="459"/>
    </location>
</feature>
<evidence type="ECO:0000256" key="2">
    <source>
        <dbReference type="ARBA" id="ARBA00022729"/>
    </source>
</evidence>
<dbReference type="Proteomes" id="UP000225706">
    <property type="component" value="Unassembled WGS sequence"/>
</dbReference>
<dbReference type="CDD" id="cd00054">
    <property type="entry name" value="EGF_CA"/>
    <property type="match status" value="2"/>
</dbReference>
<dbReference type="GO" id="GO:0005509">
    <property type="term" value="F:calcium ion binding"/>
    <property type="evidence" value="ECO:0007669"/>
    <property type="project" value="InterPro"/>
</dbReference>
<accession>A0A2B4RBF5</accession>
<feature type="compositionally biased region" description="Basic and acidic residues" evidence="6">
    <location>
        <begin position="33"/>
        <end position="67"/>
    </location>
</feature>
<organism evidence="8 9">
    <name type="scientific">Stylophora pistillata</name>
    <name type="common">Smooth cauliflower coral</name>
    <dbReference type="NCBI Taxonomy" id="50429"/>
    <lineage>
        <taxon>Eukaryota</taxon>
        <taxon>Metazoa</taxon>
        <taxon>Cnidaria</taxon>
        <taxon>Anthozoa</taxon>
        <taxon>Hexacorallia</taxon>
        <taxon>Scleractinia</taxon>
        <taxon>Astrocoeniina</taxon>
        <taxon>Pocilloporidae</taxon>
        <taxon>Stylophora</taxon>
    </lineage>
</organism>
<evidence type="ECO:0000313" key="9">
    <source>
        <dbReference type="Proteomes" id="UP000225706"/>
    </source>
</evidence>
<sequence length="564" mass="60298">MLTGYRSTPHPTTEVAPYEALMNRQVITKLDHQVRESSENARDTAINKRDERYKGKTKKNAENRNTTEHNFSVGDRVLLKQKKRSKWSTTYEPAFYTVARTNRSRIAARRITDGQELYGDASQCKIANALIQDNTSEERDDPEKEIISEDWREKILMNSNPQSIPEEINTNTEETAETSSSDQMEQNKPSEIPAAVTRPRHVDECTSNTHNCDVNAECNNTEGSFNCSCKVGFNGDGKKCTDVNECATDAQNCGVHAYCNNTEGSFNCSCKEGFTGDGKKCAAFKAVFTNLNARGKFGPTTLGSHYTGQDHHRQVTLSRGVQQWTVPYTGEYRIEAIGASAGYDPYFKSAKYRGRGARMVGSFPLNKGEVIRILVGQEGGRNKKDRSSGGGGGTFVVRRANTPLIIAGGGGGVSAIRSRRKGCDANTNTEGNSGHKSRSGGRNGHGARTTGDSKTLAGGGGGFYSSGSYGRHRYGGEGGKGFNQGGVGGRARYNFADGGFGGGGGAYGSKGAGGGGGYSGGGGGWKTFDSCAGGGGSYNNGSNQDNECCYKTAGHGQVTITFLE</sequence>
<name>A0A2B4RBF5_STYPI</name>
<comment type="caution">
    <text evidence="8">The sequence shown here is derived from an EMBL/GenBank/DDBJ whole genome shotgun (WGS) entry which is preliminary data.</text>
</comment>
<feature type="compositionally biased region" description="Polar residues" evidence="6">
    <location>
        <begin position="425"/>
        <end position="434"/>
    </location>
</feature>
<feature type="region of interest" description="Disordered" evidence="6">
    <location>
        <begin position="33"/>
        <end position="69"/>
    </location>
</feature>
<evidence type="ECO:0000256" key="1">
    <source>
        <dbReference type="ARBA" id="ARBA00022536"/>
    </source>
</evidence>
<dbReference type="STRING" id="50429.A0A2B4RBF5"/>
<dbReference type="OrthoDB" id="8895699at2759"/>
<dbReference type="InterPro" id="IPR009030">
    <property type="entry name" value="Growth_fac_rcpt_cys_sf"/>
</dbReference>
<evidence type="ECO:0000256" key="3">
    <source>
        <dbReference type="ARBA" id="ARBA00022737"/>
    </source>
</evidence>
<feature type="compositionally biased region" description="Low complexity" evidence="6">
    <location>
        <begin position="163"/>
        <end position="181"/>
    </location>
</feature>
<evidence type="ECO:0000313" key="8">
    <source>
        <dbReference type="EMBL" id="PFX13697.1"/>
    </source>
</evidence>
<protein>
    <submittedName>
        <fullName evidence="8">Fibrillin-1</fullName>
    </submittedName>
</protein>
<dbReference type="InterPro" id="IPR000742">
    <property type="entry name" value="EGF"/>
</dbReference>
<dbReference type="EMBL" id="LSMT01000914">
    <property type="protein sequence ID" value="PFX13697.1"/>
    <property type="molecule type" value="Genomic_DNA"/>
</dbReference>
<dbReference type="PROSITE" id="PS01186">
    <property type="entry name" value="EGF_2"/>
    <property type="match status" value="2"/>
</dbReference>
<feature type="region of interest" description="Disordered" evidence="6">
    <location>
        <begin position="159"/>
        <end position="199"/>
    </location>
</feature>
<evidence type="ECO:0000256" key="5">
    <source>
        <dbReference type="PROSITE-ProRule" id="PRU00076"/>
    </source>
</evidence>
<evidence type="ECO:0000256" key="6">
    <source>
        <dbReference type="SAM" id="MobiDB-lite"/>
    </source>
</evidence>
<keyword evidence="2" id="KW-0732">Signal</keyword>
<dbReference type="InterPro" id="IPR000152">
    <property type="entry name" value="EGF-type_Asp/Asn_hydroxyl_site"/>
</dbReference>
<feature type="domain" description="EGF-like" evidence="7">
    <location>
        <begin position="201"/>
        <end position="241"/>
    </location>
</feature>
<evidence type="ECO:0000259" key="7">
    <source>
        <dbReference type="PROSITE" id="PS50026"/>
    </source>
</evidence>
<keyword evidence="3" id="KW-0677">Repeat</keyword>
<dbReference type="FunFam" id="2.10.25.10:FF:000038">
    <property type="entry name" value="Fibrillin 2"/>
    <property type="match status" value="2"/>
</dbReference>
<dbReference type="Pfam" id="PF12947">
    <property type="entry name" value="EGF_3"/>
    <property type="match status" value="2"/>
</dbReference>
<evidence type="ECO:0000256" key="4">
    <source>
        <dbReference type="ARBA" id="ARBA00023157"/>
    </source>
</evidence>
<gene>
    <name evidence="8" type="primary">FBN1</name>
    <name evidence="8" type="ORF">AWC38_SpisGene22198</name>
</gene>
<dbReference type="InterPro" id="IPR018097">
    <property type="entry name" value="EGF_Ca-bd_CS"/>
</dbReference>
<dbReference type="SMART" id="SM00181">
    <property type="entry name" value="EGF"/>
    <property type="match status" value="2"/>
</dbReference>
<dbReference type="SMART" id="SM00179">
    <property type="entry name" value="EGF_CA"/>
    <property type="match status" value="2"/>
</dbReference>
<dbReference type="PANTHER" id="PTHR31535:SF3">
    <property type="entry name" value="REGULATORY PROTEIN ZESTE"/>
    <property type="match status" value="1"/>
</dbReference>
<dbReference type="AlphaFoldDB" id="A0A2B4RBF5"/>
<proteinExistence type="predicted"/>
<dbReference type="SUPFAM" id="SSF57184">
    <property type="entry name" value="Growth factor receptor domain"/>
    <property type="match status" value="1"/>
</dbReference>
<reference evidence="9" key="1">
    <citation type="journal article" date="2017" name="bioRxiv">
        <title>Comparative analysis of the genomes of Stylophora pistillata and Acropora digitifera provides evidence for extensive differences between species of corals.</title>
        <authorList>
            <person name="Voolstra C.R."/>
            <person name="Li Y."/>
            <person name="Liew Y.J."/>
            <person name="Baumgarten S."/>
            <person name="Zoccola D."/>
            <person name="Flot J.-F."/>
            <person name="Tambutte S."/>
            <person name="Allemand D."/>
            <person name="Aranda M."/>
        </authorList>
    </citation>
    <scope>NUCLEOTIDE SEQUENCE [LARGE SCALE GENOMIC DNA]</scope>
</reference>
<keyword evidence="1 5" id="KW-0245">EGF-like domain</keyword>
<dbReference type="PANTHER" id="PTHR31535">
    <property type="match status" value="1"/>
</dbReference>
<dbReference type="InterPro" id="IPR024731">
    <property type="entry name" value="NELL2-like_EGF"/>
</dbReference>
<dbReference type="PROSITE" id="PS01187">
    <property type="entry name" value="EGF_CA"/>
    <property type="match status" value="1"/>
</dbReference>
<dbReference type="PROSITE" id="PS50026">
    <property type="entry name" value="EGF_3"/>
    <property type="match status" value="2"/>
</dbReference>
<comment type="caution">
    <text evidence="5">Lacks conserved residue(s) required for the propagation of feature annotation.</text>
</comment>
<dbReference type="Gene3D" id="2.10.25.10">
    <property type="entry name" value="Laminin"/>
    <property type="match status" value="2"/>
</dbReference>
<keyword evidence="4" id="KW-1015">Disulfide bond</keyword>
<dbReference type="PROSITE" id="PS00010">
    <property type="entry name" value="ASX_HYDROXYL"/>
    <property type="match status" value="2"/>
</dbReference>
<dbReference type="InterPro" id="IPR001881">
    <property type="entry name" value="EGF-like_Ca-bd_dom"/>
</dbReference>